<dbReference type="AlphaFoldDB" id="A0A518AZ12"/>
<evidence type="ECO:0000256" key="1">
    <source>
        <dbReference type="SAM" id="MobiDB-lite"/>
    </source>
</evidence>
<dbReference type="EMBL" id="CP036279">
    <property type="protein sequence ID" value="QDU59952.1"/>
    <property type="molecule type" value="Genomic_DNA"/>
</dbReference>
<dbReference type="KEGG" id="knv:Pan216_07870"/>
<reference evidence="2 3" key="1">
    <citation type="submission" date="2019-02" db="EMBL/GenBank/DDBJ databases">
        <title>Deep-cultivation of Planctomycetes and their phenomic and genomic characterization uncovers novel biology.</title>
        <authorList>
            <person name="Wiegand S."/>
            <person name="Jogler M."/>
            <person name="Boedeker C."/>
            <person name="Pinto D."/>
            <person name="Vollmers J."/>
            <person name="Rivas-Marin E."/>
            <person name="Kohn T."/>
            <person name="Peeters S.H."/>
            <person name="Heuer A."/>
            <person name="Rast P."/>
            <person name="Oberbeckmann S."/>
            <person name="Bunk B."/>
            <person name="Jeske O."/>
            <person name="Meyerdierks A."/>
            <person name="Storesund J.E."/>
            <person name="Kallscheuer N."/>
            <person name="Luecker S."/>
            <person name="Lage O.M."/>
            <person name="Pohl T."/>
            <person name="Merkel B.J."/>
            <person name="Hornburger P."/>
            <person name="Mueller R.-W."/>
            <person name="Bruemmer F."/>
            <person name="Labrenz M."/>
            <person name="Spormann A.M."/>
            <person name="Op den Camp H."/>
            <person name="Overmann J."/>
            <person name="Amann R."/>
            <person name="Jetten M.S.M."/>
            <person name="Mascher T."/>
            <person name="Medema M.H."/>
            <person name="Devos D.P."/>
            <person name="Kaster A.-K."/>
            <person name="Ovreas L."/>
            <person name="Rohde M."/>
            <person name="Galperin M.Y."/>
            <person name="Jogler C."/>
        </authorList>
    </citation>
    <scope>NUCLEOTIDE SEQUENCE [LARGE SCALE GENOMIC DNA]</scope>
    <source>
        <strain evidence="2 3">Pan216</strain>
    </source>
</reference>
<keyword evidence="3" id="KW-1185">Reference proteome</keyword>
<gene>
    <name evidence="2" type="ORF">Pan216_07870</name>
</gene>
<name>A0A518AZ12_9BACT</name>
<accession>A0A518AZ12</accession>
<evidence type="ECO:0000313" key="2">
    <source>
        <dbReference type="EMBL" id="QDU59952.1"/>
    </source>
</evidence>
<protein>
    <submittedName>
        <fullName evidence="2">Uncharacterized protein</fullName>
    </submittedName>
</protein>
<feature type="compositionally biased region" description="Basic and acidic residues" evidence="1">
    <location>
        <begin position="53"/>
        <end position="70"/>
    </location>
</feature>
<organism evidence="2 3">
    <name type="scientific">Kolteria novifilia</name>
    <dbReference type="NCBI Taxonomy" id="2527975"/>
    <lineage>
        <taxon>Bacteria</taxon>
        <taxon>Pseudomonadati</taxon>
        <taxon>Planctomycetota</taxon>
        <taxon>Planctomycetia</taxon>
        <taxon>Kolteriales</taxon>
        <taxon>Kolteriaceae</taxon>
        <taxon>Kolteria</taxon>
    </lineage>
</organism>
<dbReference type="Proteomes" id="UP000317093">
    <property type="component" value="Chromosome"/>
</dbReference>
<feature type="region of interest" description="Disordered" evidence="1">
    <location>
        <begin position="37"/>
        <end position="70"/>
    </location>
</feature>
<sequence length="70" mass="8008">MRQGDLERAVARATGEAVSTIRRMGFQRVEPFDRNRVAFRASRRRNTVQQNRQSERQSDSGRGDDAQISA</sequence>
<proteinExistence type="predicted"/>
<evidence type="ECO:0000313" key="3">
    <source>
        <dbReference type="Proteomes" id="UP000317093"/>
    </source>
</evidence>